<evidence type="ECO:0000313" key="1">
    <source>
        <dbReference type="EMBL" id="MFC4960377.1"/>
    </source>
</evidence>
<reference evidence="2" key="1">
    <citation type="journal article" date="2019" name="Int. J. Syst. Evol. Microbiol.">
        <title>The Global Catalogue of Microorganisms (GCM) 10K type strain sequencing project: providing services to taxonomists for standard genome sequencing and annotation.</title>
        <authorList>
            <consortium name="The Broad Institute Genomics Platform"/>
            <consortium name="The Broad Institute Genome Sequencing Center for Infectious Disease"/>
            <person name="Wu L."/>
            <person name="Ma J."/>
        </authorList>
    </citation>
    <scope>NUCLEOTIDE SEQUENCE [LARGE SCALE GENOMIC DNA]</scope>
    <source>
        <strain evidence="2">CCM 7224</strain>
    </source>
</reference>
<dbReference type="EMBL" id="JBHSIZ010000036">
    <property type="protein sequence ID" value="MFC4960377.1"/>
    <property type="molecule type" value="Genomic_DNA"/>
</dbReference>
<protein>
    <submittedName>
        <fullName evidence="1">Uncharacterized protein</fullName>
    </submittedName>
</protein>
<sequence>MRTTPLRGQDVAWLKCPTCRLKCRPTAVVADGPYPRCGSMLKLAFVGRPKPQPPTAEEREDGR</sequence>
<gene>
    <name evidence="1" type="ORF">ACFPFX_29185</name>
</gene>
<evidence type="ECO:0000313" key="2">
    <source>
        <dbReference type="Proteomes" id="UP001595834"/>
    </source>
</evidence>
<proteinExistence type="predicted"/>
<name>A0ABV9UW48_9ACTN</name>
<comment type="caution">
    <text evidence="1">The sequence shown here is derived from an EMBL/GenBank/DDBJ whole genome shotgun (WGS) entry which is preliminary data.</text>
</comment>
<organism evidence="1 2">
    <name type="scientific">Streptomyces mauvecolor</name>
    <dbReference type="NCBI Taxonomy" id="58345"/>
    <lineage>
        <taxon>Bacteria</taxon>
        <taxon>Bacillati</taxon>
        <taxon>Actinomycetota</taxon>
        <taxon>Actinomycetes</taxon>
        <taxon>Kitasatosporales</taxon>
        <taxon>Streptomycetaceae</taxon>
        <taxon>Streptomyces</taxon>
    </lineage>
</organism>
<dbReference type="RefSeq" id="WP_344374075.1">
    <property type="nucleotide sequence ID" value="NZ_BAAASQ010000008.1"/>
</dbReference>
<keyword evidence="2" id="KW-1185">Reference proteome</keyword>
<accession>A0ABV9UW48</accession>
<dbReference type="Proteomes" id="UP001595834">
    <property type="component" value="Unassembled WGS sequence"/>
</dbReference>